<reference evidence="4 5" key="2">
    <citation type="submission" date="2018-05" db="EMBL/GenBank/DDBJ databases">
        <authorList>
            <person name="Lanie J.A."/>
            <person name="Ng W.-L."/>
            <person name="Kazmierczak K.M."/>
            <person name="Andrzejewski T.M."/>
            <person name="Davidsen T.M."/>
            <person name="Wayne K.J."/>
            <person name="Tettelin H."/>
            <person name="Glass J.I."/>
            <person name="Rusch D."/>
            <person name="Podicherti R."/>
            <person name="Tsui H.-C.T."/>
            <person name="Winkler M.E."/>
        </authorList>
    </citation>
    <scope>NUCLEOTIDE SEQUENCE [LARGE SCALE GENOMIC DNA]</scope>
    <source>
        <strain evidence="4 5">C305</strain>
    </source>
</reference>
<dbReference type="NCBIfam" id="TIGR00621">
    <property type="entry name" value="ssb"/>
    <property type="match status" value="1"/>
</dbReference>
<dbReference type="InterPro" id="IPR000424">
    <property type="entry name" value="Primosome_PriB/ssb"/>
</dbReference>
<keyword evidence="1 2" id="KW-0238">DNA-binding</keyword>
<gene>
    <name evidence="4" type="ORF">DIT68_01495</name>
</gene>
<comment type="caution">
    <text evidence="4">The sequence shown here is derived from an EMBL/GenBank/DDBJ whole genome shotgun (WGS) entry which is preliminary data.</text>
</comment>
<dbReference type="GO" id="GO:0009295">
    <property type="term" value="C:nucleoid"/>
    <property type="evidence" value="ECO:0007669"/>
    <property type="project" value="TreeGrafter"/>
</dbReference>
<dbReference type="Pfam" id="PF00436">
    <property type="entry name" value="SSB"/>
    <property type="match status" value="1"/>
</dbReference>
<proteinExistence type="predicted"/>
<dbReference type="Gene3D" id="2.40.50.140">
    <property type="entry name" value="Nucleic acid-binding proteins"/>
    <property type="match status" value="1"/>
</dbReference>
<evidence type="ECO:0000256" key="1">
    <source>
        <dbReference type="ARBA" id="ARBA00023125"/>
    </source>
</evidence>
<dbReference type="GO" id="GO:0006260">
    <property type="term" value="P:DNA replication"/>
    <property type="evidence" value="ECO:0007669"/>
    <property type="project" value="InterPro"/>
</dbReference>
<dbReference type="RefSeq" id="WP_109358037.1">
    <property type="nucleotide sequence ID" value="NZ_QFRJ01000001.1"/>
</dbReference>
<organism evidence="4 5">
    <name type="scientific">Brumimicrobium oceani</name>
    <dbReference type="NCBI Taxonomy" id="2100725"/>
    <lineage>
        <taxon>Bacteria</taxon>
        <taxon>Pseudomonadati</taxon>
        <taxon>Bacteroidota</taxon>
        <taxon>Flavobacteriia</taxon>
        <taxon>Flavobacteriales</taxon>
        <taxon>Crocinitomicaceae</taxon>
        <taxon>Brumimicrobium</taxon>
    </lineage>
</organism>
<evidence type="ECO:0000256" key="2">
    <source>
        <dbReference type="PIRNR" id="PIRNR002070"/>
    </source>
</evidence>
<evidence type="ECO:0000256" key="3">
    <source>
        <dbReference type="RuleBase" id="RU000524"/>
    </source>
</evidence>
<dbReference type="SUPFAM" id="SSF50249">
    <property type="entry name" value="Nucleic acid-binding proteins"/>
    <property type="match status" value="1"/>
</dbReference>
<dbReference type="OrthoDB" id="9809878at2"/>
<reference evidence="4 5" key="1">
    <citation type="submission" date="2018-05" db="EMBL/GenBank/DDBJ databases">
        <title>Brumimicrobium oceani sp. nov., isolated from coastal sediment.</title>
        <authorList>
            <person name="Kou Y."/>
        </authorList>
    </citation>
    <scope>NUCLEOTIDE SEQUENCE [LARGE SCALE GENOMIC DNA]</scope>
    <source>
        <strain evidence="4 5">C305</strain>
    </source>
</reference>
<protein>
    <recommendedName>
        <fullName evidence="2 3">Single-stranded DNA-binding protein</fullName>
    </recommendedName>
</protein>
<name>A0A2U2XGM5_9FLAO</name>
<evidence type="ECO:0000313" key="5">
    <source>
        <dbReference type="Proteomes" id="UP000245370"/>
    </source>
</evidence>
<evidence type="ECO:0000313" key="4">
    <source>
        <dbReference type="EMBL" id="PWH86959.1"/>
    </source>
</evidence>
<accession>A0A2U2XGM5</accession>
<dbReference type="InterPro" id="IPR012340">
    <property type="entry name" value="NA-bd_OB-fold"/>
</dbReference>
<dbReference type="CDD" id="cd04496">
    <property type="entry name" value="SSB_OBF"/>
    <property type="match status" value="1"/>
</dbReference>
<dbReference type="PROSITE" id="PS50935">
    <property type="entry name" value="SSB"/>
    <property type="match status" value="1"/>
</dbReference>
<dbReference type="PANTHER" id="PTHR10302:SF0">
    <property type="entry name" value="SINGLE-STRANDED DNA-BINDING PROTEIN, MITOCHONDRIAL"/>
    <property type="match status" value="1"/>
</dbReference>
<dbReference type="InterPro" id="IPR011344">
    <property type="entry name" value="ssDNA-bd"/>
</dbReference>
<dbReference type="PANTHER" id="PTHR10302">
    <property type="entry name" value="SINGLE-STRANDED DNA-BINDING PROTEIN"/>
    <property type="match status" value="1"/>
</dbReference>
<dbReference type="PIRSF" id="PIRSF002070">
    <property type="entry name" value="SSB"/>
    <property type="match status" value="1"/>
</dbReference>
<dbReference type="AlphaFoldDB" id="A0A2U2XGM5"/>
<dbReference type="Proteomes" id="UP000245370">
    <property type="component" value="Unassembled WGS sequence"/>
</dbReference>
<dbReference type="GO" id="GO:0003697">
    <property type="term" value="F:single-stranded DNA binding"/>
    <property type="evidence" value="ECO:0007669"/>
    <property type="project" value="InterPro"/>
</dbReference>
<sequence>MRVQQMNHVNLIGQMSSDPTFIEMDGGKKIAKFSLSTKENYLDEEGNTKDTKNWHKITAWGKWVPILEQLGAKGQALAIEGRLRSRFYKNKGKTQSFTEIEINDLVIL</sequence>
<keyword evidence="5" id="KW-1185">Reference proteome</keyword>
<dbReference type="EMBL" id="QFRJ01000001">
    <property type="protein sequence ID" value="PWH86959.1"/>
    <property type="molecule type" value="Genomic_DNA"/>
</dbReference>